<dbReference type="SMR" id="A2FD38"/>
<dbReference type="Proteomes" id="UP000001542">
    <property type="component" value="Unassembled WGS sequence"/>
</dbReference>
<protein>
    <submittedName>
        <fullName evidence="1">Surface antigen BspA-like</fullName>
    </submittedName>
</protein>
<sequence length="315" mass="34451">MKDAFSGCSSISSIIFYSDVLINISQGCFSGLTPLRAITIPNCVRDSGSACFMNCGLTSVQFENNIISFDTLSPNLFKGCSGIETFKIPKNCKVIDSQCLSGTMISNVDLPDSVEVLGIQCFKDCTNLVSINIKATSHLRQIDYGVFEGCLSFSQINEFTSQNFVCESGALYSSDRHKMHIYPPASKRKFFYLLEGVISVEDCAFMGCVNLESVLLPESSVTHIGRSSFEGCIHLKQITIPSSIQSVGDNAFNNCPLLNCGVLFQNVNNKTFISLFKKSGLIISTDSFCSGFSCKVNSYSNMNLPLTYITAFILI</sequence>
<dbReference type="VEuPathDB" id="TrichDB:TVAG_355510"/>
<evidence type="ECO:0000313" key="1">
    <source>
        <dbReference type="EMBL" id="EAX97190.1"/>
    </source>
</evidence>
<reference evidence="1" key="1">
    <citation type="submission" date="2006-10" db="EMBL/GenBank/DDBJ databases">
        <authorList>
            <person name="Amadeo P."/>
            <person name="Zhao Q."/>
            <person name="Wortman J."/>
            <person name="Fraser-Liggett C."/>
            <person name="Carlton J."/>
        </authorList>
    </citation>
    <scope>NUCLEOTIDE SEQUENCE</scope>
    <source>
        <strain evidence="1">G3</strain>
    </source>
</reference>
<name>A2FD38_TRIV3</name>
<dbReference type="KEGG" id="tva:4754969"/>
<dbReference type="RefSeq" id="XP_001310120.1">
    <property type="nucleotide sequence ID" value="XM_001310119.1"/>
</dbReference>
<dbReference type="SUPFAM" id="SSF52058">
    <property type="entry name" value="L domain-like"/>
    <property type="match status" value="2"/>
</dbReference>
<organism evidence="1 2">
    <name type="scientific">Trichomonas vaginalis (strain ATCC PRA-98 / G3)</name>
    <dbReference type="NCBI Taxonomy" id="412133"/>
    <lineage>
        <taxon>Eukaryota</taxon>
        <taxon>Metamonada</taxon>
        <taxon>Parabasalia</taxon>
        <taxon>Trichomonadida</taxon>
        <taxon>Trichomonadidae</taxon>
        <taxon>Trichomonas</taxon>
    </lineage>
</organism>
<dbReference type="Pfam" id="PF13306">
    <property type="entry name" value="LRR_5"/>
    <property type="match status" value="2"/>
</dbReference>
<dbReference type="InParanoid" id="A2FD38"/>
<dbReference type="PANTHER" id="PTHR45661">
    <property type="entry name" value="SURFACE ANTIGEN"/>
    <property type="match status" value="1"/>
</dbReference>
<dbReference type="InterPro" id="IPR026906">
    <property type="entry name" value="LRR_5"/>
</dbReference>
<dbReference type="InterPro" id="IPR053139">
    <property type="entry name" value="Surface_bspA-like"/>
</dbReference>
<dbReference type="InterPro" id="IPR032675">
    <property type="entry name" value="LRR_dom_sf"/>
</dbReference>
<dbReference type="VEuPathDB" id="TrichDB:TVAGG3_0834390"/>
<reference evidence="1" key="2">
    <citation type="journal article" date="2007" name="Science">
        <title>Draft genome sequence of the sexually transmitted pathogen Trichomonas vaginalis.</title>
        <authorList>
            <person name="Carlton J.M."/>
            <person name="Hirt R.P."/>
            <person name="Silva J.C."/>
            <person name="Delcher A.L."/>
            <person name="Schatz M."/>
            <person name="Zhao Q."/>
            <person name="Wortman J.R."/>
            <person name="Bidwell S.L."/>
            <person name="Alsmark U.C.M."/>
            <person name="Besteiro S."/>
            <person name="Sicheritz-Ponten T."/>
            <person name="Noel C.J."/>
            <person name="Dacks J.B."/>
            <person name="Foster P.G."/>
            <person name="Simillion C."/>
            <person name="Van de Peer Y."/>
            <person name="Miranda-Saavedra D."/>
            <person name="Barton G.J."/>
            <person name="Westrop G.D."/>
            <person name="Mueller S."/>
            <person name="Dessi D."/>
            <person name="Fiori P.L."/>
            <person name="Ren Q."/>
            <person name="Paulsen I."/>
            <person name="Zhang H."/>
            <person name="Bastida-Corcuera F.D."/>
            <person name="Simoes-Barbosa A."/>
            <person name="Brown M.T."/>
            <person name="Hayes R.D."/>
            <person name="Mukherjee M."/>
            <person name="Okumura C.Y."/>
            <person name="Schneider R."/>
            <person name="Smith A.J."/>
            <person name="Vanacova S."/>
            <person name="Villalvazo M."/>
            <person name="Haas B.J."/>
            <person name="Pertea M."/>
            <person name="Feldblyum T.V."/>
            <person name="Utterback T.R."/>
            <person name="Shu C.L."/>
            <person name="Osoegawa K."/>
            <person name="de Jong P.J."/>
            <person name="Hrdy I."/>
            <person name="Horvathova L."/>
            <person name="Zubacova Z."/>
            <person name="Dolezal P."/>
            <person name="Malik S.B."/>
            <person name="Logsdon J.M. Jr."/>
            <person name="Henze K."/>
            <person name="Gupta A."/>
            <person name="Wang C.C."/>
            <person name="Dunne R.L."/>
            <person name="Upcroft J.A."/>
            <person name="Upcroft P."/>
            <person name="White O."/>
            <person name="Salzberg S.L."/>
            <person name="Tang P."/>
            <person name="Chiu C.-H."/>
            <person name="Lee Y.-S."/>
            <person name="Embley T.M."/>
            <person name="Coombs G.H."/>
            <person name="Mottram J.C."/>
            <person name="Tachezy J."/>
            <person name="Fraser-Liggett C.M."/>
            <person name="Johnson P.J."/>
        </authorList>
    </citation>
    <scope>NUCLEOTIDE SEQUENCE [LARGE SCALE GENOMIC DNA]</scope>
    <source>
        <strain evidence="1">G3</strain>
    </source>
</reference>
<keyword evidence="2" id="KW-1185">Reference proteome</keyword>
<gene>
    <name evidence="1" type="ORF">TVAG_355510</name>
</gene>
<dbReference type="AlphaFoldDB" id="A2FD38"/>
<evidence type="ECO:0000313" key="2">
    <source>
        <dbReference type="Proteomes" id="UP000001542"/>
    </source>
</evidence>
<accession>A2FD38</accession>
<dbReference type="EMBL" id="DS113726">
    <property type="protein sequence ID" value="EAX97190.1"/>
    <property type="molecule type" value="Genomic_DNA"/>
</dbReference>
<dbReference type="STRING" id="5722.A2FD38"/>
<dbReference type="Gene3D" id="3.80.10.10">
    <property type="entry name" value="Ribonuclease Inhibitor"/>
    <property type="match status" value="2"/>
</dbReference>
<dbReference type="PANTHER" id="PTHR45661:SF3">
    <property type="entry name" value="IG-LIKE DOMAIN-CONTAINING PROTEIN"/>
    <property type="match status" value="1"/>
</dbReference>
<proteinExistence type="predicted"/>